<dbReference type="STRING" id="311403.Arad_7169"/>
<proteinExistence type="predicted"/>
<dbReference type="HOGENOM" id="CLU_103773_2_0_5"/>
<dbReference type="PANTHER" id="PTHR34309:SF1">
    <property type="entry name" value="PROTEIN GLCG"/>
    <property type="match status" value="1"/>
</dbReference>
<dbReference type="EMBL" id="CP000629">
    <property type="protein sequence ID" value="ACM28731.1"/>
    <property type="molecule type" value="Genomic_DNA"/>
</dbReference>
<sequence length="141" mass="14622">MSKTSIVREAFAISLETATRLVSAAIASEERQSIPMSVVVVDAAGQLVHASRMDGATLLSYEVAQRKAWTAAMTGFDTDGVRHFIESDAGSLRSMPHLPGFSVVSGGLPIIVDKRCVGAIGVSGGPAPIDLAVAKVALESL</sequence>
<organism evidence="1 2">
    <name type="scientific">Rhizobium rhizogenes (strain K84 / ATCC BAA-868)</name>
    <name type="common">Agrobacterium radiobacter</name>
    <dbReference type="NCBI Taxonomy" id="311403"/>
    <lineage>
        <taxon>Bacteria</taxon>
        <taxon>Pseudomonadati</taxon>
        <taxon>Pseudomonadota</taxon>
        <taxon>Alphaproteobacteria</taxon>
        <taxon>Hyphomicrobiales</taxon>
        <taxon>Rhizobiaceae</taxon>
        <taxon>Rhizobium/Agrobacterium group</taxon>
        <taxon>Rhizobium</taxon>
    </lineage>
</organism>
<gene>
    <name evidence="1" type="ordered locus">Arad_7169</name>
</gene>
<evidence type="ECO:0008006" key="3">
    <source>
        <dbReference type="Google" id="ProtNLM"/>
    </source>
</evidence>
<evidence type="ECO:0000313" key="2">
    <source>
        <dbReference type="Proteomes" id="UP000001600"/>
    </source>
</evidence>
<dbReference type="AlphaFoldDB" id="B9JM17"/>
<dbReference type="Proteomes" id="UP000001600">
    <property type="component" value="Chromosome 2"/>
</dbReference>
<dbReference type="InterPro" id="IPR052517">
    <property type="entry name" value="GlcG_carb_metab_protein"/>
</dbReference>
<accession>B9JM17</accession>
<evidence type="ECO:0000313" key="1">
    <source>
        <dbReference type="EMBL" id="ACM28731.1"/>
    </source>
</evidence>
<dbReference type="RefSeq" id="WP_007688958.1">
    <property type="nucleotide sequence ID" value="NC_011983.1"/>
</dbReference>
<dbReference type="InterPro" id="IPR005624">
    <property type="entry name" value="PduO/GlcC-like"/>
</dbReference>
<dbReference type="Gene3D" id="3.30.450.150">
    <property type="entry name" value="Haem-degrading domain"/>
    <property type="match status" value="1"/>
</dbReference>
<dbReference type="eggNOG" id="COG3193">
    <property type="taxonomic scope" value="Bacteria"/>
</dbReference>
<dbReference type="PANTHER" id="PTHR34309">
    <property type="entry name" value="SLR1406 PROTEIN"/>
    <property type="match status" value="1"/>
</dbReference>
<name>B9JM17_RHIR8</name>
<dbReference type="Pfam" id="PF03928">
    <property type="entry name" value="HbpS-like"/>
    <property type="match status" value="1"/>
</dbReference>
<reference evidence="1 2" key="1">
    <citation type="journal article" date="2009" name="J. Bacteriol.">
        <title>Genome sequences of three Agrobacterium biovars help elucidate the evolution of multichromosome genomes in bacteria.</title>
        <authorList>
            <person name="Slater S.C."/>
            <person name="Goldman B.S."/>
            <person name="Goodner B."/>
            <person name="Setubal J.C."/>
            <person name="Farrand S.K."/>
            <person name="Nester E.W."/>
            <person name="Burr T.J."/>
            <person name="Banta L."/>
            <person name="Dickerman A.W."/>
            <person name="Paulsen I."/>
            <person name="Otten L."/>
            <person name="Suen G."/>
            <person name="Welch R."/>
            <person name="Almeida N.F."/>
            <person name="Arnold F."/>
            <person name="Burton O.T."/>
            <person name="Du Z."/>
            <person name="Ewing A."/>
            <person name="Godsy E."/>
            <person name="Heisel S."/>
            <person name="Houmiel K.L."/>
            <person name="Jhaveri J."/>
            <person name="Lu J."/>
            <person name="Miller N.M."/>
            <person name="Norton S."/>
            <person name="Chen Q."/>
            <person name="Phoolcharoen W."/>
            <person name="Ohlin V."/>
            <person name="Ondrusek D."/>
            <person name="Pride N."/>
            <person name="Stricklin S.L."/>
            <person name="Sun J."/>
            <person name="Wheeler C."/>
            <person name="Wilson L."/>
            <person name="Zhu H."/>
            <person name="Wood D.W."/>
        </authorList>
    </citation>
    <scope>NUCLEOTIDE SEQUENCE [LARGE SCALE GENOMIC DNA]</scope>
    <source>
        <strain evidence="2">K84 / ATCC BAA-868</strain>
    </source>
</reference>
<dbReference type="KEGG" id="ara:Arad_7169"/>
<dbReference type="InterPro" id="IPR038084">
    <property type="entry name" value="PduO/GlcC-like_sf"/>
</dbReference>
<protein>
    <recommendedName>
        <fullName evidence="3">Heme-binding protein</fullName>
    </recommendedName>
</protein>
<dbReference type="SUPFAM" id="SSF143744">
    <property type="entry name" value="GlcG-like"/>
    <property type="match status" value="1"/>
</dbReference>